<keyword evidence="2" id="KW-1185">Reference proteome</keyword>
<dbReference type="InterPro" id="IPR021109">
    <property type="entry name" value="Peptidase_aspartic_dom_sf"/>
</dbReference>
<proteinExistence type="predicted"/>
<dbReference type="Proteomes" id="UP001161247">
    <property type="component" value="Chromosome 4"/>
</dbReference>
<evidence type="ECO:0000313" key="1">
    <source>
        <dbReference type="EMBL" id="CAI9102146.1"/>
    </source>
</evidence>
<dbReference type="EMBL" id="OX459121">
    <property type="protein sequence ID" value="CAI9102146.1"/>
    <property type="molecule type" value="Genomic_DNA"/>
</dbReference>
<sequence length="309" mass="33893">MGGGRINNGNGVVSAECHGVGVESVSVQQVDAKVEALTRRFDDPLAVVNGAPYTAAEVDAKADNHSSQSQWKRDIKLDVDIINEFHCLEQSHQSVLSYCEKFEKMVEALVAMDYGFTEDYLICSFLSGLKEDLRSLVCDTKPKTLSGAFICANTLEQHPGVNEKLSSSEMKVTEEHSIKVDCSFDDSQKLHGLSGKKGLSIICCTGIPCSLLDSKAAVMAGCKLEETEPLLVKFVAGGYQAASRFRSRFKFAIEGHEFETDVRIVNLRGSDMVLGCNWVYHYDVDILAGEEATFVKEGKRFVLLMPSTP</sequence>
<evidence type="ECO:0000313" key="2">
    <source>
        <dbReference type="Proteomes" id="UP001161247"/>
    </source>
</evidence>
<reference evidence="1" key="1">
    <citation type="submission" date="2023-03" db="EMBL/GenBank/DDBJ databases">
        <authorList>
            <person name="Julca I."/>
        </authorList>
    </citation>
    <scope>NUCLEOTIDE SEQUENCE</scope>
</reference>
<dbReference type="Gene3D" id="2.40.70.10">
    <property type="entry name" value="Acid Proteases"/>
    <property type="match status" value="1"/>
</dbReference>
<protein>
    <submittedName>
        <fullName evidence="1">OLC1v1000368C1</fullName>
    </submittedName>
</protein>
<dbReference type="AlphaFoldDB" id="A0AAV1D2K2"/>
<accession>A0AAV1D2K2</accession>
<organism evidence="1 2">
    <name type="scientific">Oldenlandia corymbosa var. corymbosa</name>
    <dbReference type="NCBI Taxonomy" id="529605"/>
    <lineage>
        <taxon>Eukaryota</taxon>
        <taxon>Viridiplantae</taxon>
        <taxon>Streptophyta</taxon>
        <taxon>Embryophyta</taxon>
        <taxon>Tracheophyta</taxon>
        <taxon>Spermatophyta</taxon>
        <taxon>Magnoliopsida</taxon>
        <taxon>eudicotyledons</taxon>
        <taxon>Gunneridae</taxon>
        <taxon>Pentapetalae</taxon>
        <taxon>asterids</taxon>
        <taxon>lamiids</taxon>
        <taxon>Gentianales</taxon>
        <taxon>Rubiaceae</taxon>
        <taxon>Rubioideae</taxon>
        <taxon>Spermacoceae</taxon>
        <taxon>Hedyotis-Oldenlandia complex</taxon>
        <taxon>Oldenlandia</taxon>
    </lineage>
</organism>
<name>A0AAV1D2K2_OLDCO</name>
<gene>
    <name evidence="1" type="ORF">OLC1_LOCUS11552</name>
</gene>